<accession>A0A830EXC2</accession>
<dbReference type="InterPro" id="IPR013766">
    <property type="entry name" value="Thioredoxin_domain"/>
</dbReference>
<dbReference type="AlphaFoldDB" id="A0A830EXC2"/>
<dbReference type="InterPro" id="IPR017937">
    <property type="entry name" value="Thioredoxin_CS"/>
</dbReference>
<dbReference type="NCBIfam" id="TIGR01068">
    <property type="entry name" value="thioredoxin"/>
    <property type="match status" value="1"/>
</dbReference>
<comment type="caution">
    <text evidence="6">The sequence shown here is derived from an EMBL/GenBank/DDBJ whole genome shotgun (WGS) entry which is preliminary data.</text>
</comment>
<gene>
    <name evidence="6" type="ORF">GCM10009037_25450</name>
</gene>
<protein>
    <recommendedName>
        <fullName evidence="5">Thioredoxin domain-containing protein</fullName>
    </recommendedName>
</protein>
<dbReference type="PANTHER" id="PTHR45663:SF11">
    <property type="entry name" value="GEO12009P1"/>
    <property type="match status" value="1"/>
</dbReference>
<keyword evidence="2" id="KW-0249">Electron transport</keyword>
<dbReference type="PROSITE" id="PS00194">
    <property type="entry name" value="THIOREDOXIN_1"/>
    <property type="match status" value="1"/>
</dbReference>
<keyword evidence="3" id="KW-1015">Disulfide bond</keyword>
<evidence type="ECO:0000259" key="5">
    <source>
        <dbReference type="PROSITE" id="PS51352"/>
    </source>
</evidence>
<feature type="domain" description="Thioredoxin" evidence="5">
    <location>
        <begin position="36"/>
        <end position="156"/>
    </location>
</feature>
<dbReference type="GO" id="GO:0005737">
    <property type="term" value="C:cytoplasm"/>
    <property type="evidence" value="ECO:0007669"/>
    <property type="project" value="TreeGrafter"/>
</dbReference>
<dbReference type="InterPro" id="IPR005746">
    <property type="entry name" value="Thioredoxin"/>
</dbReference>
<dbReference type="InterPro" id="IPR036249">
    <property type="entry name" value="Thioredoxin-like_sf"/>
</dbReference>
<evidence type="ECO:0000256" key="2">
    <source>
        <dbReference type="ARBA" id="ARBA00022982"/>
    </source>
</evidence>
<dbReference type="PROSITE" id="PS51352">
    <property type="entry name" value="THIOREDOXIN_2"/>
    <property type="match status" value="1"/>
</dbReference>
<evidence type="ECO:0000256" key="1">
    <source>
        <dbReference type="ARBA" id="ARBA00022448"/>
    </source>
</evidence>
<dbReference type="SUPFAM" id="SSF52833">
    <property type="entry name" value="Thioredoxin-like"/>
    <property type="match status" value="1"/>
</dbReference>
<keyword evidence="4" id="KW-0676">Redox-active center</keyword>
<dbReference type="Gene3D" id="3.40.30.10">
    <property type="entry name" value="Glutaredoxin"/>
    <property type="match status" value="1"/>
</dbReference>
<dbReference type="EMBL" id="BMPF01000004">
    <property type="protein sequence ID" value="GGL40635.1"/>
    <property type="molecule type" value="Genomic_DNA"/>
</dbReference>
<evidence type="ECO:0000256" key="4">
    <source>
        <dbReference type="ARBA" id="ARBA00023284"/>
    </source>
</evidence>
<name>A0A830EXC2_9EURY</name>
<dbReference type="Pfam" id="PF00085">
    <property type="entry name" value="Thioredoxin"/>
    <property type="match status" value="1"/>
</dbReference>
<evidence type="ECO:0000313" key="6">
    <source>
        <dbReference type="EMBL" id="GGL40635.1"/>
    </source>
</evidence>
<dbReference type="GO" id="GO:0015035">
    <property type="term" value="F:protein-disulfide reductase activity"/>
    <property type="evidence" value="ECO:0007669"/>
    <property type="project" value="InterPro"/>
</dbReference>
<keyword evidence="7" id="KW-1185">Reference proteome</keyword>
<proteinExistence type="predicted"/>
<dbReference type="PANTHER" id="PTHR45663">
    <property type="entry name" value="GEO12009P1"/>
    <property type="match status" value="1"/>
</dbReference>
<evidence type="ECO:0000256" key="3">
    <source>
        <dbReference type="ARBA" id="ARBA00023157"/>
    </source>
</evidence>
<dbReference type="CDD" id="cd02947">
    <property type="entry name" value="TRX_family"/>
    <property type="match status" value="1"/>
</dbReference>
<sequence>MSELYKTHKTIKYLPPVFWGTMAEREPDEIESLRAKRREDLIETAEAPSTPDDPVYVNSQSELEEAVGEYDVVLVDFYADWCGPCRMLEPVLESLATKTDAAVVKVDIEQNQPLATQYGVQGIPNVVVFANGEPVERVVGVRDEDYYANLVSEAGR</sequence>
<evidence type="ECO:0000313" key="7">
    <source>
        <dbReference type="Proteomes" id="UP000628840"/>
    </source>
</evidence>
<keyword evidence="1" id="KW-0813">Transport</keyword>
<reference evidence="6 7" key="1">
    <citation type="journal article" date="2019" name="Int. J. Syst. Evol. Microbiol.">
        <title>The Global Catalogue of Microorganisms (GCM) 10K type strain sequencing project: providing services to taxonomists for standard genome sequencing and annotation.</title>
        <authorList>
            <consortium name="The Broad Institute Genomics Platform"/>
            <consortium name="The Broad Institute Genome Sequencing Center for Infectious Disease"/>
            <person name="Wu L."/>
            <person name="Ma J."/>
        </authorList>
    </citation>
    <scope>NUCLEOTIDE SEQUENCE [LARGE SCALE GENOMIC DNA]</scope>
    <source>
        <strain evidence="6 7">JCM 19585</strain>
    </source>
</reference>
<organism evidence="6 7">
    <name type="scientific">Halarchaeum grantii</name>
    <dbReference type="NCBI Taxonomy" id="1193105"/>
    <lineage>
        <taxon>Archaea</taxon>
        <taxon>Methanobacteriati</taxon>
        <taxon>Methanobacteriota</taxon>
        <taxon>Stenosarchaea group</taxon>
        <taxon>Halobacteria</taxon>
        <taxon>Halobacteriales</taxon>
        <taxon>Halobacteriaceae</taxon>
    </lineage>
</organism>
<dbReference type="PRINTS" id="PR00421">
    <property type="entry name" value="THIOREDOXIN"/>
</dbReference>
<dbReference type="Proteomes" id="UP000628840">
    <property type="component" value="Unassembled WGS sequence"/>
</dbReference>